<gene>
    <name evidence="4" type="ORF">A3C59_00770</name>
</gene>
<evidence type="ECO:0000256" key="1">
    <source>
        <dbReference type="ARBA" id="ARBA00022729"/>
    </source>
</evidence>
<protein>
    <recommendedName>
        <fullName evidence="3">SbsA Ig-like domain-containing protein</fullName>
    </recommendedName>
</protein>
<sequence length="148" mass="16469">MRNKIIVGIILIALAFFVYSNVASQKSAPQASSQSTPKPISETDSPQIVSTKPDPLDNAIVSATETIEITFNRPLQNIGEFKNRIEPKIEYKVELSGDRKTAKIIFEKPLDLGTSYTLSIGPDTKFDGMGDWGQNKDYHFRTITYKGI</sequence>
<organism evidence="4 5">
    <name type="scientific">Candidatus Daviesbacteria bacterium RIFCSPHIGHO2_02_FULL_36_13</name>
    <dbReference type="NCBI Taxonomy" id="1797768"/>
    <lineage>
        <taxon>Bacteria</taxon>
        <taxon>Candidatus Daviesiibacteriota</taxon>
    </lineage>
</organism>
<name>A0A1F5JRK4_9BACT</name>
<dbReference type="Gene3D" id="2.60.40.1220">
    <property type="match status" value="1"/>
</dbReference>
<dbReference type="Proteomes" id="UP000176902">
    <property type="component" value="Unassembled WGS sequence"/>
</dbReference>
<feature type="compositionally biased region" description="Low complexity" evidence="2">
    <location>
        <begin position="28"/>
        <end position="39"/>
    </location>
</feature>
<evidence type="ECO:0000256" key="2">
    <source>
        <dbReference type="SAM" id="MobiDB-lite"/>
    </source>
</evidence>
<reference evidence="4 5" key="1">
    <citation type="journal article" date="2016" name="Nat. Commun.">
        <title>Thousands of microbial genomes shed light on interconnected biogeochemical processes in an aquifer system.</title>
        <authorList>
            <person name="Anantharaman K."/>
            <person name="Brown C.T."/>
            <person name="Hug L.A."/>
            <person name="Sharon I."/>
            <person name="Castelle C.J."/>
            <person name="Probst A.J."/>
            <person name="Thomas B.C."/>
            <person name="Singh A."/>
            <person name="Wilkins M.J."/>
            <person name="Karaoz U."/>
            <person name="Brodie E.L."/>
            <person name="Williams K.H."/>
            <person name="Hubbard S.S."/>
            <person name="Banfield J.F."/>
        </authorList>
    </citation>
    <scope>NUCLEOTIDE SEQUENCE [LARGE SCALE GENOMIC DNA]</scope>
</reference>
<dbReference type="InterPro" id="IPR032812">
    <property type="entry name" value="SbsA_Ig"/>
</dbReference>
<feature type="domain" description="SbsA Ig-like" evidence="3">
    <location>
        <begin position="43"/>
        <end position="142"/>
    </location>
</feature>
<dbReference type="EMBL" id="MFCV01000042">
    <property type="protein sequence ID" value="OGE31275.1"/>
    <property type="molecule type" value="Genomic_DNA"/>
</dbReference>
<evidence type="ECO:0000313" key="5">
    <source>
        <dbReference type="Proteomes" id="UP000176902"/>
    </source>
</evidence>
<dbReference type="Pfam" id="PF13205">
    <property type="entry name" value="Big_5"/>
    <property type="match status" value="1"/>
</dbReference>
<feature type="region of interest" description="Disordered" evidence="2">
    <location>
        <begin position="28"/>
        <end position="55"/>
    </location>
</feature>
<comment type="caution">
    <text evidence="4">The sequence shown here is derived from an EMBL/GenBank/DDBJ whole genome shotgun (WGS) entry which is preliminary data.</text>
</comment>
<evidence type="ECO:0000259" key="3">
    <source>
        <dbReference type="Pfam" id="PF13205"/>
    </source>
</evidence>
<dbReference type="AlphaFoldDB" id="A0A1F5JRK4"/>
<proteinExistence type="predicted"/>
<dbReference type="InterPro" id="IPR014755">
    <property type="entry name" value="Cu-Rt/internalin_Ig-like"/>
</dbReference>
<keyword evidence="1" id="KW-0732">Signal</keyword>
<accession>A0A1F5JRK4</accession>
<evidence type="ECO:0000313" key="4">
    <source>
        <dbReference type="EMBL" id="OGE31275.1"/>
    </source>
</evidence>